<evidence type="ECO:0000313" key="2">
    <source>
        <dbReference type="EMBL" id="ABZ97318.1"/>
    </source>
</evidence>
<sequence>MIIIRQNTEEPKLPFPELPIHPTSFEYIWHKLPWAIPNMITMFVGLTLTSLGILALNRSDNRKLLFSFICFSFSFASLGLVLSLRTLVQEQTTLLLWNRIGYFGVVLLSPSAAFLTYYLTNRYYRYLIISGFLSFCTVGFSYYGLLTHYDFTGGWFIYTFGKYPIAELPLKIWGVVLVINYTFVYTPTSVHYWINLVAFKLTGFL</sequence>
<protein>
    <submittedName>
        <fullName evidence="2">Uncharacterized protein</fullName>
    </submittedName>
</protein>
<keyword evidence="1" id="KW-0812">Transmembrane</keyword>
<feature type="transmembrane region" description="Helical" evidence="1">
    <location>
        <begin position="64"/>
        <end position="88"/>
    </location>
</feature>
<keyword evidence="1" id="KW-1133">Transmembrane helix</keyword>
<gene>
    <name evidence="2" type="ordered locus">LEPBI_I1204</name>
</gene>
<dbReference type="Proteomes" id="UP000001847">
    <property type="component" value="Chromosome I"/>
</dbReference>
<dbReference type="KEGG" id="lbi:LEPBI_I1204"/>
<accession>B0SNN7</accession>
<feature type="transmembrane region" description="Helical" evidence="1">
    <location>
        <begin position="172"/>
        <end position="194"/>
    </location>
</feature>
<keyword evidence="1" id="KW-0472">Membrane</keyword>
<dbReference type="AlphaFoldDB" id="B0SNN7"/>
<keyword evidence="3" id="KW-1185">Reference proteome</keyword>
<evidence type="ECO:0000313" key="3">
    <source>
        <dbReference type="Proteomes" id="UP000001847"/>
    </source>
</evidence>
<dbReference type="RefSeq" id="WP_012388199.1">
    <property type="nucleotide sequence ID" value="NC_010602.1"/>
</dbReference>
<name>B0SNN7_LEPBP</name>
<evidence type="ECO:0000256" key="1">
    <source>
        <dbReference type="SAM" id="Phobius"/>
    </source>
</evidence>
<feature type="transmembrane region" description="Helical" evidence="1">
    <location>
        <begin position="126"/>
        <end position="145"/>
    </location>
</feature>
<dbReference type="STRING" id="456481.LEPBI_I1204"/>
<reference evidence="2 3" key="1">
    <citation type="journal article" date="2008" name="PLoS ONE">
        <title>Genome sequence of the saprophyte Leptospira biflexa provides insights into the evolution of Leptospira and the pathogenesis of leptospirosis.</title>
        <authorList>
            <person name="Picardeau M."/>
            <person name="Bulach D.M."/>
            <person name="Bouchier C."/>
            <person name="Zuerner R.L."/>
            <person name="Zidane N."/>
            <person name="Wilson P.J."/>
            <person name="Creno S."/>
            <person name="Kuczek E.S."/>
            <person name="Bommezzadri S."/>
            <person name="Davis J.C."/>
            <person name="McGrath A."/>
            <person name="Johnson M.J."/>
            <person name="Boursaux-Eude C."/>
            <person name="Seemann T."/>
            <person name="Rouy Z."/>
            <person name="Coppel R.L."/>
            <person name="Rood J.I."/>
            <person name="Lajus A."/>
            <person name="Davies J.K."/>
            <person name="Medigue C."/>
            <person name="Adler B."/>
        </authorList>
    </citation>
    <scope>NUCLEOTIDE SEQUENCE [LARGE SCALE GENOMIC DNA]</scope>
    <source>
        <strain evidence="3">Patoc 1 / ATCC 23582 / Paris</strain>
    </source>
</reference>
<organism evidence="2 3">
    <name type="scientific">Leptospira biflexa serovar Patoc (strain Patoc 1 / ATCC 23582 / Paris)</name>
    <dbReference type="NCBI Taxonomy" id="456481"/>
    <lineage>
        <taxon>Bacteria</taxon>
        <taxon>Pseudomonadati</taxon>
        <taxon>Spirochaetota</taxon>
        <taxon>Spirochaetia</taxon>
        <taxon>Leptospirales</taxon>
        <taxon>Leptospiraceae</taxon>
        <taxon>Leptospira</taxon>
    </lineage>
</organism>
<proteinExistence type="predicted"/>
<dbReference type="EMBL" id="CP000786">
    <property type="protein sequence ID" value="ABZ97318.1"/>
    <property type="molecule type" value="Genomic_DNA"/>
</dbReference>
<feature type="transmembrane region" description="Helical" evidence="1">
    <location>
        <begin position="100"/>
        <end position="119"/>
    </location>
</feature>
<feature type="transmembrane region" description="Helical" evidence="1">
    <location>
        <begin position="34"/>
        <end position="57"/>
    </location>
</feature>
<dbReference type="BioCyc" id="LBIF456481:LEPBI_RS18885-MONOMER"/>
<dbReference type="HOGENOM" id="CLU_1336132_0_0_12"/>